<name>A0ACC0JWQ8_CHOFU</name>
<comment type="caution">
    <text evidence="1">The sequence shown here is derived from an EMBL/GenBank/DDBJ whole genome shotgun (WGS) entry which is preliminary data.</text>
</comment>
<organism evidence="1 2">
    <name type="scientific">Choristoneura fumiferana</name>
    <name type="common">Spruce budworm moth</name>
    <name type="synonym">Archips fumiferana</name>
    <dbReference type="NCBI Taxonomy" id="7141"/>
    <lineage>
        <taxon>Eukaryota</taxon>
        <taxon>Metazoa</taxon>
        <taxon>Ecdysozoa</taxon>
        <taxon>Arthropoda</taxon>
        <taxon>Hexapoda</taxon>
        <taxon>Insecta</taxon>
        <taxon>Pterygota</taxon>
        <taxon>Neoptera</taxon>
        <taxon>Endopterygota</taxon>
        <taxon>Lepidoptera</taxon>
        <taxon>Glossata</taxon>
        <taxon>Ditrysia</taxon>
        <taxon>Tortricoidea</taxon>
        <taxon>Tortricidae</taxon>
        <taxon>Tortricinae</taxon>
        <taxon>Choristoneura</taxon>
    </lineage>
</organism>
<evidence type="ECO:0000313" key="2">
    <source>
        <dbReference type="Proteomes" id="UP001064048"/>
    </source>
</evidence>
<evidence type="ECO:0000313" key="1">
    <source>
        <dbReference type="EMBL" id="KAI8428410.1"/>
    </source>
</evidence>
<reference evidence="1 2" key="1">
    <citation type="journal article" date="2022" name="Genome Biol. Evol.">
        <title>The Spruce Budworm Genome: Reconstructing the Evolutionary History of Antifreeze Proteins.</title>
        <authorList>
            <person name="Beliveau C."/>
            <person name="Gagne P."/>
            <person name="Picq S."/>
            <person name="Vernygora O."/>
            <person name="Keeling C.I."/>
            <person name="Pinkney K."/>
            <person name="Doucet D."/>
            <person name="Wen F."/>
            <person name="Johnston J.S."/>
            <person name="Maaroufi H."/>
            <person name="Boyle B."/>
            <person name="Laroche J."/>
            <person name="Dewar K."/>
            <person name="Juretic N."/>
            <person name="Blackburn G."/>
            <person name="Nisole A."/>
            <person name="Brunet B."/>
            <person name="Brandao M."/>
            <person name="Lumley L."/>
            <person name="Duan J."/>
            <person name="Quan G."/>
            <person name="Lucarotti C.J."/>
            <person name="Roe A.D."/>
            <person name="Sperling F.A.H."/>
            <person name="Levesque R.C."/>
            <person name="Cusson M."/>
        </authorList>
    </citation>
    <scope>NUCLEOTIDE SEQUENCE [LARGE SCALE GENOMIC DNA]</scope>
    <source>
        <strain evidence="1">Glfc:IPQL:Cfum</strain>
    </source>
</reference>
<accession>A0ACC0JWQ8</accession>
<sequence length="203" mass="23873">MVSCAIINCKNTSVKITKHTNGITFHRFPRDKNRRREWEIAVNRENWTATASSAVCSEHFDAKDFYVTDSGLRRLSLQAIPVINISVCQPRTETVTELQPADIKPTDSEEVIKLKYKIRRLEIVSSDRKRRIHDLWRSKRRLRKKVDRMKSVIQHLIQNKREMESKQLDDIDLQNIDIQHMDLQSLDPIELDNLDVSNNIKNR</sequence>
<keyword evidence="2" id="KW-1185">Reference proteome</keyword>
<dbReference type="EMBL" id="CM046112">
    <property type="protein sequence ID" value="KAI8428410.1"/>
    <property type="molecule type" value="Genomic_DNA"/>
</dbReference>
<protein>
    <submittedName>
        <fullName evidence="1">Uncharacterized protein</fullName>
    </submittedName>
</protein>
<dbReference type="Proteomes" id="UP001064048">
    <property type="component" value="Chromosome 12"/>
</dbReference>
<gene>
    <name evidence="1" type="ORF">MSG28_007235</name>
</gene>
<proteinExistence type="predicted"/>